<accession>A0A261UQY8</accession>
<protein>
    <submittedName>
        <fullName evidence="2">Uncharacterized protein</fullName>
    </submittedName>
</protein>
<feature type="region of interest" description="Disordered" evidence="1">
    <location>
        <begin position="1"/>
        <end position="29"/>
    </location>
</feature>
<evidence type="ECO:0000313" key="3">
    <source>
        <dbReference type="Proteomes" id="UP000215767"/>
    </source>
</evidence>
<keyword evidence="3" id="KW-1185">Reference proteome</keyword>
<dbReference type="Proteomes" id="UP000215767">
    <property type="component" value="Unassembled WGS sequence"/>
</dbReference>
<name>A0A261UQY8_9BORD</name>
<evidence type="ECO:0000256" key="1">
    <source>
        <dbReference type="SAM" id="MobiDB-lite"/>
    </source>
</evidence>
<sequence>MAKPGRPGLLRSSGWHLDGASQGAWPTPKLEPAPARGLVALAAPAAISMQLHQVQCLVL</sequence>
<proteinExistence type="predicted"/>
<evidence type="ECO:0000313" key="2">
    <source>
        <dbReference type="EMBL" id="OZI64308.1"/>
    </source>
</evidence>
<dbReference type="AlphaFoldDB" id="A0A261UQY8"/>
<reference evidence="3" key="1">
    <citation type="submission" date="2017-05" db="EMBL/GenBank/DDBJ databases">
        <title>Complete and WGS of Bordetella genogroups.</title>
        <authorList>
            <person name="Spilker T."/>
            <person name="Lipuma J."/>
        </authorList>
    </citation>
    <scope>NUCLEOTIDE SEQUENCE [LARGE SCALE GENOMIC DNA]</scope>
    <source>
        <strain evidence="3">AU8856</strain>
    </source>
</reference>
<gene>
    <name evidence="2" type="ORF">CAL28_07565</name>
</gene>
<dbReference type="EMBL" id="NEVS01000003">
    <property type="protein sequence ID" value="OZI64308.1"/>
    <property type="molecule type" value="Genomic_DNA"/>
</dbReference>
<comment type="caution">
    <text evidence="2">The sequence shown here is derived from an EMBL/GenBank/DDBJ whole genome shotgun (WGS) entry which is preliminary data.</text>
</comment>
<organism evidence="2 3">
    <name type="scientific">Bordetella genomosp. 11</name>
    <dbReference type="NCBI Taxonomy" id="1416808"/>
    <lineage>
        <taxon>Bacteria</taxon>
        <taxon>Pseudomonadati</taxon>
        <taxon>Pseudomonadota</taxon>
        <taxon>Betaproteobacteria</taxon>
        <taxon>Burkholderiales</taxon>
        <taxon>Alcaligenaceae</taxon>
        <taxon>Bordetella</taxon>
    </lineage>
</organism>